<keyword evidence="4" id="KW-1185">Reference proteome</keyword>
<dbReference type="SMART" id="SM00456">
    <property type="entry name" value="WW"/>
    <property type="match status" value="1"/>
</dbReference>
<dbReference type="AlphaFoldDB" id="A0AA43QME7"/>
<dbReference type="SUPFAM" id="SSF51045">
    <property type="entry name" value="WW domain"/>
    <property type="match status" value="1"/>
</dbReference>
<dbReference type="InterPro" id="IPR001202">
    <property type="entry name" value="WW_dom"/>
</dbReference>
<evidence type="ECO:0000259" key="2">
    <source>
        <dbReference type="PROSITE" id="PS50020"/>
    </source>
</evidence>
<feature type="compositionally biased region" description="Gly residues" evidence="1">
    <location>
        <begin position="142"/>
        <end position="201"/>
    </location>
</feature>
<evidence type="ECO:0000313" key="4">
    <source>
        <dbReference type="Proteomes" id="UP001161017"/>
    </source>
</evidence>
<feature type="domain" description="WW" evidence="2">
    <location>
        <begin position="13"/>
        <end position="47"/>
    </location>
</feature>
<dbReference type="Pfam" id="PF00397">
    <property type="entry name" value="WW"/>
    <property type="match status" value="1"/>
</dbReference>
<name>A0AA43QME7_9LECA</name>
<feature type="compositionally biased region" description="Basic and acidic residues" evidence="1">
    <location>
        <begin position="120"/>
        <end position="133"/>
    </location>
</feature>
<dbReference type="InterPro" id="IPR036020">
    <property type="entry name" value="WW_dom_sf"/>
</dbReference>
<dbReference type="CDD" id="cd00201">
    <property type="entry name" value="WW"/>
    <property type="match status" value="1"/>
</dbReference>
<dbReference type="PROSITE" id="PS50020">
    <property type="entry name" value="WW_DOMAIN_2"/>
    <property type="match status" value="1"/>
</dbReference>
<dbReference type="Proteomes" id="UP001161017">
    <property type="component" value="Unassembled WGS sequence"/>
</dbReference>
<feature type="region of interest" description="Disordered" evidence="1">
    <location>
        <begin position="41"/>
        <end position="240"/>
    </location>
</feature>
<feature type="compositionally biased region" description="Gly residues" evidence="1">
    <location>
        <begin position="269"/>
        <end position="292"/>
    </location>
</feature>
<accession>A0AA43QME7</accession>
<sequence length="292" mass="28611">MSEFAPPSGPPPPRVPEGWKAQYNPQYQEYFYVNIYTKQSQWDRPTEPAHPPGGHDYSAPPAGAPPGYSGDSNRVGGGFGGSNEKLGTNNPYAHGGSIGGGSSQNISEDERLAKQLQAEEDARAQQSGHDRGASDSYYAGQQAGGGEEGGLSGLLGKLGGKHGSGGGGYPQQQYGSGGGGYPQQGYGGGGYQPQQGYGGGYPPQQGYPPQGYGGGYGPPQGYGGGGYGAPPRKHGGMGAAGGAALGLGGGLLGGALLADAFEGGDDGGGDGGGDGGDYGGDDGGGGDGGGGD</sequence>
<feature type="region of interest" description="Disordered" evidence="1">
    <location>
        <begin position="1"/>
        <end position="20"/>
    </location>
</feature>
<evidence type="ECO:0000313" key="3">
    <source>
        <dbReference type="EMBL" id="MDI1489148.1"/>
    </source>
</evidence>
<dbReference type="Gene3D" id="2.20.70.10">
    <property type="match status" value="1"/>
</dbReference>
<feature type="compositionally biased region" description="Low complexity" evidence="1">
    <location>
        <begin position="56"/>
        <end position="72"/>
    </location>
</feature>
<gene>
    <name evidence="3" type="ORF">OHK93_008426</name>
</gene>
<proteinExistence type="predicted"/>
<feature type="region of interest" description="Disordered" evidence="1">
    <location>
        <begin position="257"/>
        <end position="292"/>
    </location>
</feature>
<dbReference type="EMBL" id="JAPUFD010000009">
    <property type="protein sequence ID" value="MDI1489148.1"/>
    <property type="molecule type" value="Genomic_DNA"/>
</dbReference>
<feature type="compositionally biased region" description="Gly residues" evidence="1">
    <location>
        <begin position="211"/>
        <end position="228"/>
    </location>
</feature>
<protein>
    <recommendedName>
        <fullName evidence="2">WW domain-containing protein</fullName>
    </recommendedName>
</protein>
<dbReference type="PROSITE" id="PS01159">
    <property type="entry name" value="WW_DOMAIN_1"/>
    <property type="match status" value="1"/>
</dbReference>
<evidence type="ECO:0000256" key="1">
    <source>
        <dbReference type="SAM" id="MobiDB-lite"/>
    </source>
</evidence>
<comment type="caution">
    <text evidence="3">The sequence shown here is derived from an EMBL/GenBank/DDBJ whole genome shotgun (WGS) entry which is preliminary data.</text>
</comment>
<reference evidence="3" key="1">
    <citation type="journal article" date="2023" name="Genome Biol. Evol.">
        <title>First Whole Genome Sequence and Flow Cytometry Genome Size Data for the Lichen-Forming Fungus Ramalina farinacea (Ascomycota).</title>
        <authorList>
            <person name="Llewellyn T."/>
            <person name="Mian S."/>
            <person name="Hill R."/>
            <person name="Leitch I.J."/>
            <person name="Gaya E."/>
        </authorList>
    </citation>
    <scope>NUCLEOTIDE SEQUENCE</scope>
    <source>
        <strain evidence="3">LIQ254RAFAR</strain>
    </source>
</reference>
<organism evidence="3 4">
    <name type="scientific">Ramalina farinacea</name>
    <dbReference type="NCBI Taxonomy" id="258253"/>
    <lineage>
        <taxon>Eukaryota</taxon>
        <taxon>Fungi</taxon>
        <taxon>Dikarya</taxon>
        <taxon>Ascomycota</taxon>
        <taxon>Pezizomycotina</taxon>
        <taxon>Lecanoromycetes</taxon>
        <taxon>OSLEUM clade</taxon>
        <taxon>Lecanoromycetidae</taxon>
        <taxon>Lecanorales</taxon>
        <taxon>Lecanorineae</taxon>
        <taxon>Ramalinaceae</taxon>
        <taxon>Ramalina</taxon>
    </lineage>
</organism>